<dbReference type="GO" id="GO:0000166">
    <property type="term" value="F:nucleotide binding"/>
    <property type="evidence" value="ECO:0007669"/>
    <property type="project" value="InterPro"/>
</dbReference>
<dbReference type="Pfam" id="PF01408">
    <property type="entry name" value="GFO_IDH_MocA"/>
    <property type="match status" value="1"/>
</dbReference>
<evidence type="ECO:0000256" key="1">
    <source>
        <dbReference type="ARBA" id="ARBA00023002"/>
    </source>
</evidence>
<dbReference type="InterPro" id="IPR050463">
    <property type="entry name" value="Gfo/Idh/MocA_oxidrdct_glycsds"/>
</dbReference>
<dbReference type="Gene3D" id="3.40.50.720">
    <property type="entry name" value="NAD(P)-binding Rossmann-like Domain"/>
    <property type="match status" value="1"/>
</dbReference>
<feature type="domain" description="Gfo/Idh/MocA-like oxidoreductase N-terminal" evidence="2">
    <location>
        <begin position="5"/>
        <end position="115"/>
    </location>
</feature>
<dbReference type="GO" id="GO:0016491">
    <property type="term" value="F:oxidoreductase activity"/>
    <property type="evidence" value="ECO:0007669"/>
    <property type="project" value="UniProtKB-KW"/>
</dbReference>
<reference evidence="3" key="1">
    <citation type="submission" date="2019-09" db="EMBL/GenBank/DDBJ databases">
        <title>Characterisation of the sponge microbiome using genome-centric metagenomics.</title>
        <authorList>
            <person name="Engelberts J.P."/>
            <person name="Robbins S.J."/>
            <person name="De Goeij J.M."/>
            <person name="Aranda M."/>
            <person name="Bell S.C."/>
            <person name="Webster N.S."/>
        </authorList>
    </citation>
    <scope>NUCLEOTIDE SEQUENCE</scope>
    <source>
        <strain evidence="3">SB0662_bin_9</strain>
    </source>
</reference>
<accession>A0A6B1DVL4</accession>
<dbReference type="PANTHER" id="PTHR43818:SF11">
    <property type="entry name" value="BCDNA.GH03377"/>
    <property type="match status" value="1"/>
</dbReference>
<dbReference type="SUPFAM" id="SSF51735">
    <property type="entry name" value="NAD(P)-binding Rossmann-fold domains"/>
    <property type="match status" value="1"/>
</dbReference>
<organism evidence="3">
    <name type="scientific">Caldilineaceae bacterium SB0662_bin_9</name>
    <dbReference type="NCBI Taxonomy" id="2605258"/>
    <lineage>
        <taxon>Bacteria</taxon>
        <taxon>Bacillati</taxon>
        <taxon>Chloroflexota</taxon>
        <taxon>Caldilineae</taxon>
        <taxon>Caldilineales</taxon>
        <taxon>Caldilineaceae</taxon>
    </lineage>
</organism>
<name>A0A6B1DVL4_9CHLR</name>
<evidence type="ECO:0000313" key="3">
    <source>
        <dbReference type="EMBL" id="MYD91739.1"/>
    </source>
</evidence>
<dbReference type="Gene3D" id="3.30.360.10">
    <property type="entry name" value="Dihydrodipicolinate Reductase, domain 2"/>
    <property type="match status" value="1"/>
</dbReference>
<proteinExistence type="predicted"/>
<dbReference type="AlphaFoldDB" id="A0A6B1DVL4"/>
<dbReference type="EMBL" id="VXPY01000111">
    <property type="protein sequence ID" value="MYD91739.1"/>
    <property type="molecule type" value="Genomic_DNA"/>
</dbReference>
<dbReference type="InterPro" id="IPR036291">
    <property type="entry name" value="NAD(P)-bd_dom_sf"/>
</dbReference>
<sequence length="361" mass="39369">MIDRIRFGLIGAGWRSDFFLRIAQLMPDRFEVACVQVRNPVKGEAYAARWRIPVVETLPELLAVEDLEFVVVSVSQPAAAGIITDVVAAGMPVLTETPPGRTLAELQALTALSRQGAHIQVAEQYQYQPMHAARISVAASGLIGDVTQVQVSAAHGYHGVSLMRLMLGAGFADAEIHAVAVESQLLAGRGRVDPPPPDRLDPSHQTLALFRFSTGQTGLFDFTGDQYFSWVRAPRVLIRGTRGEILQDTVSWLADSRTPLTLPLRRVDAGHGGNLEGFHHKGIQLGDEWVYHNPTLPGRLADDEIAVADCLLRMSANVRSGERFYDLAQGAQDQYLSLLMDEAVRTGKPVCSSRQAWATGV</sequence>
<keyword evidence="1" id="KW-0560">Oxidoreductase</keyword>
<evidence type="ECO:0000259" key="2">
    <source>
        <dbReference type="Pfam" id="PF01408"/>
    </source>
</evidence>
<protein>
    <submittedName>
        <fullName evidence="3">Gfo/Idh/MocA family oxidoreductase</fullName>
    </submittedName>
</protein>
<gene>
    <name evidence="3" type="ORF">F4Y08_15635</name>
</gene>
<dbReference type="PANTHER" id="PTHR43818">
    <property type="entry name" value="BCDNA.GH03377"/>
    <property type="match status" value="1"/>
</dbReference>
<dbReference type="InterPro" id="IPR000683">
    <property type="entry name" value="Gfo/Idh/MocA-like_OxRdtase_N"/>
</dbReference>
<comment type="caution">
    <text evidence="3">The sequence shown here is derived from an EMBL/GenBank/DDBJ whole genome shotgun (WGS) entry which is preliminary data.</text>
</comment>